<feature type="domain" description="PsbP C-terminal" evidence="9">
    <location>
        <begin position="88"/>
        <end position="259"/>
    </location>
</feature>
<keyword evidence="4" id="KW-0809">Transit peptide</keyword>
<organism evidence="12 13">
    <name type="scientific">Chloropicon primus</name>
    <dbReference type="NCBI Taxonomy" id="1764295"/>
    <lineage>
        <taxon>Eukaryota</taxon>
        <taxon>Viridiplantae</taxon>
        <taxon>Chlorophyta</taxon>
        <taxon>Chloropicophyceae</taxon>
        <taxon>Chloropicales</taxon>
        <taxon>Chloropicaceae</taxon>
        <taxon>Chloropicon</taxon>
    </lineage>
</organism>
<evidence type="ECO:0000256" key="6">
    <source>
        <dbReference type="ARBA" id="ARBA00023276"/>
    </source>
</evidence>
<evidence type="ECO:0000259" key="9">
    <source>
        <dbReference type="Pfam" id="PF01789"/>
    </source>
</evidence>
<evidence type="ECO:0000313" key="13">
    <source>
        <dbReference type="Proteomes" id="UP000316726"/>
    </source>
</evidence>
<dbReference type="SUPFAM" id="SSF55724">
    <property type="entry name" value="Mog1p/PsbP-like"/>
    <property type="match status" value="1"/>
</dbReference>
<evidence type="ECO:0000313" key="11">
    <source>
        <dbReference type="EMBL" id="CAD9713951.1"/>
    </source>
</evidence>
<keyword evidence="1" id="KW-0150">Chloroplast</keyword>
<dbReference type="EMBL" id="CP031050">
    <property type="protein sequence ID" value="QDZ25437.1"/>
    <property type="molecule type" value="Genomic_DNA"/>
</dbReference>
<comment type="similarity">
    <text evidence="7">Belongs to the PsbP family.</text>
</comment>
<proteinExistence type="inferred from homology"/>
<evidence type="ECO:0000313" key="10">
    <source>
        <dbReference type="EMBL" id="CAD9713950.1"/>
    </source>
</evidence>
<keyword evidence="2" id="KW-0602">Photosynthesis</keyword>
<protein>
    <submittedName>
        <fullName evidence="12">Photosystem II oxygen-evolving enhancer protein 2</fullName>
    </submittedName>
</protein>
<dbReference type="Proteomes" id="UP000316726">
    <property type="component" value="Chromosome 17"/>
</dbReference>
<evidence type="ECO:0000256" key="8">
    <source>
        <dbReference type="ARBA" id="ARBA00046272"/>
    </source>
</evidence>
<dbReference type="GO" id="GO:0009534">
    <property type="term" value="C:chloroplast thylakoid"/>
    <property type="evidence" value="ECO:0007669"/>
    <property type="project" value="UniProtKB-SubCell"/>
</dbReference>
<evidence type="ECO:0000256" key="3">
    <source>
        <dbReference type="ARBA" id="ARBA00022640"/>
    </source>
</evidence>
<dbReference type="PANTHER" id="PTHR31407:SF6">
    <property type="entry name" value="OXYGEN-EVOLVING ENHANCER PROTEIN 2-1, CHLOROPLASTIC"/>
    <property type="match status" value="1"/>
</dbReference>
<dbReference type="EMBL" id="HBHL01004384">
    <property type="protein sequence ID" value="CAD9713950.1"/>
    <property type="molecule type" value="Transcribed_RNA"/>
</dbReference>
<dbReference type="InterPro" id="IPR002683">
    <property type="entry name" value="PsbP_C"/>
</dbReference>
<dbReference type="EMBL" id="HBHL01004385">
    <property type="protein sequence ID" value="CAD9713951.1"/>
    <property type="molecule type" value="Transcribed_RNA"/>
</dbReference>
<keyword evidence="5" id="KW-0793">Thylakoid</keyword>
<gene>
    <name evidence="12" type="ORF">A3770_17p79550</name>
    <name evidence="10" type="ORF">CPRI1469_LOCUS2802</name>
    <name evidence="11" type="ORF">CPRI1469_LOCUS2803</name>
</gene>
<reference evidence="10" key="2">
    <citation type="submission" date="2021-01" db="EMBL/GenBank/DDBJ databases">
        <authorList>
            <person name="Corre E."/>
            <person name="Pelletier E."/>
            <person name="Niang G."/>
            <person name="Scheremetjew M."/>
            <person name="Finn R."/>
            <person name="Kale V."/>
            <person name="Holt S."/>
            <person name="Cochrane G."/>
            <person name="Meng A."/>
            <person name="Brown T."/>
            <person name="Cohen L."/>
        </authorList>
    </citation>
    <scope>NUCLEOTIDE SEQUENCE</scope>
    <source>
        <strain evidence="10">CCMP1205</strain>
    </source>
</reference>
<accession>A0A5B8MXZ0</accession>
<evidence type="ECO:0000256" key="2">
    <source>
        <dbReference type="ARBA" id="ARBA00022531"/>
    </source>
</evidence>
<evidence type="ECO:0000256" key="4">
    <source>
        <dbReference type="ARBA" id="ARBA00022946"/>
    </source>
</evidence>
<dbReference type="OrthoDB" id="507333at2759"/>
<dbReference type="Gene3D" id="3.40.1000.10">
    <property type="entry name" value="Mog1/PsbP, alpha/beta/alpha sandwich"/>
    <property type="match status" value="1"/>
</dbReference>
<dbReference type="InterPro" id="IPR016123">
    <property type="entry name" value="Mog1/PsbP_a/b/a-sand"/>
</dbReference>
<keyword evidence="6" id="KW-0604">Photosystem II</keyword>
<evidence type="ECO:0000256" key="1">
    <source>
        <dbReference type="ARBA" id="ARBA00022528"/>
    </source>
</evidence>
<dbReference type="GO" id="GO:0019898">
    <property type="term" value="C:extrinsic component of membrane"/>
    <property type="evidence" value="ECO:0007669"/>
    <property type="project" value="InterPro"/>
</dbReference>
<dbReference type="STRING" id="1764295.A0A5B8MXZ0"/>
<dbReference type="GO" id="GO:0015979">
    <property type="term" value="P:photosynthesis"/>
    <property type="evidence" value="ECO:0007669"/>
    <property type="project" value="UniProtKB-KW"/>
</dbReference>
<keyword evidence="13" id="KW-1185">Reference proteome</keyword>
<dbReference type="GO" id="GO:0005509">
    <property type="term" value="F:calcium ion binding"/>
    <property type="evidence" value="ECO:0007669"/>
    <property type="project" value="InterPro"/>
</dbReference>
<sequence length="260" mass="27843">MSVTNKFASSCSRVVPAGTRGVSRSVAARALSKDKSPNVTSDQKVVSRRASLSLLAGAAALALNDQPSLAAYGEAANVFGSKSGNFTGFTPYEGDGYTILLPAKWNPSKERDFPGTDLRYEDNFDAVNNLIVTINPTSKSKITDFGGQEAFLNEFSYLLGNSALSTGFESRSEGGFKANTIAAASILGTNIRKDKDGKEYYTYEILTRTADGDEGGRHQLIAATVSKGKLYIVKIQAGDKRWFKGAKVECLGSWDSFTVA</sequence>
<comment type="subcellular location">
    <subcellularLocation>
        <location evidence="8">Plastid</location>
        <location evidence="8">Chloroplast thylakoid</location>
    </subcellularLocation>
</comment>
<dbReference type="PANTHER" id="PTHR31407">
    <property type="match status" value="1"/>
</dbReference>
<evidence type="ECO:0000256" key="5">
    <source>
        <dbReference type="ARBA" id="ARBA00023078"/>
    </source>
</evidence>
<dbReference type="Pfam" id="PF01789">
    <property type="entry name" value="PsbP"/>
    <property type="match status" value="1"/>
</dbReference>
<keyword evidence="3" id="KW-0934">Plastid</keyword>
<evidence type="ECO:0000256" key="7">
    <source>
        <dbReference type="ARBA" id="ARBA00035638"/>
    </source>
</evidence>
<name>A0A5B8MXZ0_9CHLO</name>
<dbReference type="AlphaFoldDB" id="A0A5B8MXZ0"/>
<evidence type="ECO:0000313" key="12">
    <source>
        <dbReference type="EMBL" id="QDZ25437.1"/>
    </source>
</evidence>
<dbReference type="GO" id="GO:0009654">
    <property type="term" value="C:photosystem II oxygen evolving complex"/>
    <property type="evidence" value="ECO:0007669"/>
    <property type="project" value="InterPro"/>
</dbReference>
<reference evidence="12 13" key="1">
    <citation type="submission" date="2018-07" db="EMBL/GenBank/DDBJ databases">
        <title>The complete nuclear genome of the prasinophyte Chloropicon primus (CCMP1205).</title>
        <authorList>
            <person name="Pombert J.-F."/>
            <person name="Otis C."/>
            <person name="Turmel M."/>
            <person name="Lemieux C."/>
        </authorList>
    </citation>
    <scope>NUCLEOTIDE SEQUENCE [LARGE SCALE GENOMIC DNA]</scope>
    <source>
        <strain evidence="12 13">CCMP1205</strain>
    </source>
</reference>